<evidence type="ECO:0000313" key="2">
    <source>
        <dbReference type="EMBL" id="GAA4420212.1"/>
    </source>
</evidence>
<evidence type="ECO:0000256" key="1">
    <source>
        <dbReference type="SAM" id="SignalP"/>
    </source>
</evidence>
<dbReference type="PROSITE" id="PS51257">
    <property type="entry name" value="PROKAR_LIPOPROTEIN"/>
    <property type="match status" value="1"/>
</dbReference>
<accession>A0ABP8L064</accession>
<proteinExistence type="predicted"/>
<dbReference type="Proteomes" id="UP001501788">
    <property type="component" value="Unassembled WGS sequence"/>
</dbReference>
<organism evidence="2 3">
    <name type="scientific">Acidovorax lacteus</name>
    <dbReference type="NCBI Taxonomy" id="1924988"/>
    <lineage>
        <taxon>Bacteria</taxon>
        <taxon>Pseudomonadati</taxon>
        <taxon>Pseudomonadota</taxon>
        <taxon>Betaproteobacteria</taxon>
        <taxon>Burkholderiales</taxon>
        <taxon>Comamonadaceae</taxon>
        <taxon>Acidovorax</taxon>
    </lineage>
</organism>
<sequence>MSLRPILVQTAHRPRRPGRLVAAVAAALLLAACASTPPEPAWQARASGAAERALAAQLEGRTRVQALEWAKARAELARTGRADWLARLELLRCAADAAALAPPACAAFEPLRGDAAAPERAYAEYLAGQPLSAADQVHLPAAQQALAALPPGAVPDAALAAIEDPLSRLVGAAVLLRTGRATPGVITQAVDTASAQGWALPLRAWLGVQLQRARAAGDADATATVQRRIALVEQGLAGR</sequence>
<keyword evidence="1" id="KW-0732">Signal</keyword>
<dbReference type="RefSeq" id="WP_345061288.1">
    <property type="nucleotide sequence ID" value="NZ_BAABEX010000007.1"/>
</dbReference>
<gene>
    <name evidence="2" type="ORF">GCM10023090_07440</name>
</gene>
<evidence type="ECO:0000313" key="3">
    <source>
        <dbReference type="Proteomes" id="UP001501788"/>
    </source>
</evidence>
<name>A0ABP8L064_9BURK</name>
<feature type="signal peptide" evidence="1">
    <location>
        <begin position="1"/>
        <end position="34"/>
    </location>
</feature>
<protein>
    <submittedName>
        <fullName evidence="2">Uncharacterized protein</fullName>
    </submittedName>
</protein>
<feature type="chain" id="PRO_5046806983" evidence="1">
    <location>
        <begin position="35"/>
        <end position="239"/>
    </location>
</feature>
<reference evidence="3" key="1">
    <citation type="journal article" date="2019" name="Int. J. Syst. Evol. Microbiol.">
        <title>The Global Catalogue of Microorganisms (GCM) 10K type strain sequencing project: providing services to taxonomists for standard genome sequencing and annotation.</title>
        <authorList>
            <consortium name="The Broad Institute Genomics Platform"/>
            <consortium name="The Broad Institute Genome Sequencing Center for Infectious Disease"/>
            <person name="Wu L."/>
            <person name="Ma J."/>
        </authorList>
    </citation>
    <scope>NUCLEOTIDE SEQUENCE [LARGE SCALE GENOMIC DNA]</scope>
    <source>
        <strain evidence="3">JCM 31890</strain>
    </source>
</reference>
<comment type="caution">
    <text evidence="2">The sequence shown here is derived from an EMBL/GenBank/DDBJ whole genome shotgun (WGS) entry which is preliminary data.</text>
</comment>
<keyword evidence="3" id="KW-1185">Reference proteome</keyword>
<dbReference type="EMBL" id="BAABEX010000007">
    <property type="protein sequence ID" value="GAA4420212.1"/>
    <property type="molecule type" value="Genomic_DNA"/>
</dbReference>